<dbReference type="InterPro" id="IPR032675">
    <property type="entry name" value="LRR_dom_sf"/>
</dbReference>
<feature type="compositionally biased region" description="Low complexity" evidence="3">
    <location>
        <begin position="1418"/>
        <end position="1436"/>
    </location>
</feature>
<feature type="compositionally biased region" description="Polar residues" evidence="3">
    <location>
        <begin position="1643"/>
        <end position="1658"/>
    </location>
</feature>
<feature type="compositionally biased region" description="Polar residues" evidence="3">
    <location>
        <begin position="248"/>
        <end position="269"/>
    </location>
</feature>
<feature type="compositionally biased region" description="Pro residues" evidence="3">
    <location>
        <begin position="1548"/>
        <end position="1559"/>
    </location>
</feature>
<dbReference type="EnsemblMetazoa" id="MDOA014130-RG">
    <property type="protein sequence ID" value="MDOA014130-PG"/>
    <property type="gene ID" value="MDOA014130"/>
</dbReference>
<dbReference type="EnsemblMetazoa" id="MDOA014130-RC">
    <property type="protein sequence ID" value="MDOA014130-PC"/>
    <property type="gene ID" value="MDOA014130"/>
</dbReference>
<feature type="compositionally biased region" description="Low complexity" evidence="3">
    <location>
        <begin position="1782"/>
        <end position="1798"/>
    </location>
</feature>
<feature type="compositionally biased region" description="Low complexity" evidence="3">
    <location>
        <begin position="1659"/>
        <end position="1670"/>
    </location>
</feature>
<name>A0A1I8NDM4_MUSDO</name>
<sequence length="2068" mass="220716">MSSFANENVSESKQGIQQLEQEHKSNSNAKPPTITPTSSNTIDDNSVKKTNENTIESENKTATISKLTTTTTPTGHFNKNDEKNNAHQLKNEHEFINKSSNANQNENAAVQQSPILLSSAALLTSDSSMPTGDTELHTREQERKQLEPGTTTVTEHTAIAGGGISKLRHRQRSEYDPVYQTTPSIISTGLSAPPTTAAVSSPLPLGLSSNLVTHLPHISSEPTFGVQLREKQHQERLNEEKLEKESADSTVPYHSSAIKSGTVSATASPNMVRKSSDGSVSLPRRVSFPKSDNELVTGYLEPANPWEHVCMVKSISEIAELYMTSCHKHNTKPLQCILDHLKAVDLTKQLRQPLLSLKSIQLAPSDCEALEEVLKRVQYKSIDISDCKLNETAASALFEIIEYYEATNELDISSNATGMTHRGWLSCTYMISHSQELQVLNAEGNPITKISADHLGSALNTSNLHTLKLERCGLKGAPLSSLCFKLLHNKTLKELWIAYNDLDCNDADIIAEMLKVNHYLELIDISNNNIGDNGLRHIVQSLIMQSKELERRTTFQRAAAIDDDESMSPFETSAPVDLCDGKEMGDWNTADENHSAIKTECDVDVEAKFKHPLSKIDEKPRVIGCGEPSEAGVKLDVEPRSVVSTFKPPLISTVGSTIEEIDPDEDTDDTVRSSTLKGNSQTSGGGQSMLDKLLSMNSESSSEDGVSNISTDTLAACCSEDASLISDDVFDVAATVTAPKTMTTSDTFVKCPNDTDSEISEGTTEISSLISNPSAARVALEPSVSKADVDKRDLITPSTNNSSSALIEPAAIPICNVTLEAPTSIQTPLVNNYVSINNNNDVSNDNNNVNATSVPVQNTSSTIFSGSIVDKTAVATNVDIYEVKAEERNCQQSDADTGGRMLSGEAQTASDPTNSMQHHAASKALDVNKNTKLGEDFDDTHSTDSAFESASEGDISRHLPEEFTRLSASLESTRLDDLAKEFSIETATIASESNECLIAVAASVTPSSTPTPQKKPFSQISTPVSERERSVTEASKSQTCLSNSLPATETVLPPTIQVGFGVLGEAMESPIGPVHEFRDKIPKVTIAQDSISQKSKAVSIISTSPSQTPPPPSTSPGGVSSGLRRTESTCAFLTQSTRNRSQSTDSLCSDNSLDGSIGSGDLNFSSSAQLNEKLTKNDTLTRQQRQLESSGETSARSPGGLKALALWNNNLTKEAGSSISDLLAETVSLELLNIGKNCLTNEFVSTIKDSLTKNTTLTTLGLQSAELSDKGIETLTSIMTFGGNCTLQRIDIRGNKVEVDSLTKIAEVLKSNTSVTQIDIDDEPKRLSVGSEAHLDYARVLENVRSMCARNEKTQQQEKPSINTMSKRKGGYYLGSRKISLTCHSRPVVDTTSPVVVTCSGTANSKLDVKRKQGTRLRSPAPSPTTISPSSSPNRTSRFQVFRVSEVSPLTSPSTQKQVAGGLAGTKAMSSSSVFIQSVPSDVGPNDPSYPNLTSTSLPTSCSLPSMATISSSTQSIKRLSVSPRSRFLVHKVYEDPSVPLSSRTIPPITPPINPPPTPMSKSSKEAAAQQINEATPPAKADKGDNYLQLLQARSSAQSPSITCPESSPISSTSLRRREQQESNTTTDSCATPILNARELGRATQQSEQSTNTPKSLITNSTNAATAPTAGSQSAVIQQSPSNLSTLSTLSSSSSSSTSDSSSSSATSSSTSSSSSTSPASNVDSSDSSSSVQSTEHADTQDLTISGQCPIAVFGDNDITLTKNTVNEALVTAAVADARDSTNSATAADDVVASPAAPQQRNRKASWIANPTAVDKLLTLFHNPFQRSSSPESKGVTSTSAISTTEPTQFSQAPLEQCTLDQQQSATSKTLLPLRKQSPPSWSKLGTDMFIAANSNNADLANTVATTAAAVVTEQSRSFLDAASKQFRVFRQNLSFGNESVTTASTTTITSSTVNNPNSGEAEMMTGMLHSNSGAAAGVVGGITSSCCIAPSSSAVECNVDTLPTDVKQEIKENISPEHTINEETLRTIQKMAGNATPSTASVTTPAECNYDVEDFVTKDTQTGHEQK</sequence>
<dbReference type="EnsemblMetazoa" id="MDOA014130-RD">
    <property type="protein sequence ID" value="MDOA014130-PD"/>
    <property type="gene ID" value="MDOA014130"/>
</dbReference>
<dbReference type="eggNOG" id="KOG1908">
    <property type="taxonomic scope" value="Eukaryota"/>
</dbReference>
<evidence type="ECO:0000256" key="2">
    <source>
        <dbReference type="ARBA" id="ARBA00022737"/>
    </source>
</evidence>
<organism evidence="4">
    <name type="scientific">Musca domestica</name>
    <name type="common">House fly</name>
    <dbReference type="NCBI Taxonomy" id="7370"/>
    <lineage>
        <taxon>Eukaryota</taxon>
        <taxon>Metazoa</taxon>
        <taxon>Ecdysozoa</taxon>
        <taxon>Arthropoda</taxon>
        <taxon>Hexapoda</taxon>
        <taxon>Insecta</taxon>
        <taxon>Pterygota</taxon>
        <taxon>Neoptera</taxon>
        <taxon>Endopterygota</taxon>
        <taxon>Diptera</taxon>
        <taxon>Brachycera</taxon>
        <taxon>Muscomorpha</taxon>
        <taxon>Muscoidea</taxon>
        <taxon>Muscidae</taxon>
        <taxon>Musca</taxon>
    </lineage>
</organism>
<dbReference type="PANTHER" id="PTHR24112:SF9">
    <property type="entry name" value="PROTEIN PHOSPHATASE 1 REGULATORY SUBUNIT 37"/>
    <property type="match status" value="1"/>
</dbReference>
<feature type="region of interest" description="Disordered" evidence="3">
    <location>
        <begin position="1174"/>
        <end position="1199"/>
    </location>
</feature>
<dbReference type="PANTHER" id="PTHR24112">
    <property type="entry name" value="LEUCINE-RICH REPEAT, ISOFORM F-RELATED"/>
    <property type="match status" value="1"/>
</dbReference>
<dbReference type="Gene3D" id="3.80.10.10">
    <property type="entry name" value="Ribonuclease Inhibitor"/>
    <property type="match status" value="3"/>
</dbReference>
<dbReference type="EnsemblMetazoa" id="MDOA014130-RA">
    <property type="protein sequence ID" value="MDOA014130-PA"/>
    <property type="gene ID" value="MDOA014130"/>
</dbReference>
<feature type="compositionally biased region" description="Basic and acidic residues" evidence="3">
    <location>
        <begin position="233"/>
        <end position="247"/>
    </location>
</feature>
<dbReference type="RefSeq" id="XP_005184230.2">
    <property type="nucleotide sequence ID" value="XM_005184173.4"/>
</dbReference>
<keyword evidence="2" id="KW-0677">Repeat</keyword>
<dbReference type="KEGG" id="mde:101891993"/>
<evidence type="ECO:0000256" key="3">
    <source>
        <dbReference type="SAM" id="MobiDB-lite"/>
    </source>
</evidence>
<feature type="compositionally biased region" description="Polar residues" evidence="3">
    <location>
        <begin position="1174"/>
        <end position="1196"/>
    </location>
</feature>
<feature type="region of interest" description="Disordered" evidence="3">
    <location>
        <begin position="1779"/>
        <end position="1803"/>
    </location>
</feature>
<reference evidence="4" key="1">
    <citation type="submission" date="2020-05" db="UniProtKB">
        <authorList>
            <consortium name="EnsemblMetazoa"/>
        </authorList>
    </citation>
    <scope>IDENTIFICATION</scope>
    <source>
        <strain evidence="4">Aabys</strain>
    </source>
</reference>
<feature type="region of interest" description="Disordered" evidence="3">
    <location>
        <begin position="1539"/>
        <end position="1582"/>
    </location>
</feature>
<feature type="region of interest" description="Disordered" evidence="3">
    <location>
        <begin position="657"/>
        <end position="690"/>
    </location>
</feature>
<evidence type="ECO:0008006" key="5">
    <source>
        <dbReference type="Google" id="ProtNLM"/>
    </source>
</evidence>
<dbReference type="VEuPathDB" id="VectorBase:MDOMA2_018620"/>
<feature type="compositionally biased region" description="Polar residues" evidence="3">
    <location>
        <begin position="1"/>
        <end position="19"/>
    </location>
</feature>
<feature type="compositionally biased region" description="Polar residues" evidence="3">
    <location>
        <begin position="672"/>
        <end position="682"/>
    </location>
</feature>
<evidence type="ECO:0000313" key="4">
    <source>
        <dbReference type="EnsemblMetazoa" id="MDOA014130-PG"/>
    </source>
</evidence>
<feature type="compositionally biased region" description="Acidic residues" evidence="3">
    <location>
        <begin position="659"/>
        <end position="668"/>
    </location>
</feature>
<gene>
    <name evidence="4" type="primary">101891993</name>
</gene>
<keyword evidence="1" id="KW-0433">Leucine-rich repeat</keyword>
<feature type="compositionally biased region" description="Polar residues" evidence="3">
    <location>
        <begin position="1032"/>
        <end position="1041"/>
    </location>
</feature>
<dbReference type="RefSeq" id="XP_005184228.2">
    <property type="nucleotide sequence ID" value="XM_005184171.4"/>
</dbReference>
<feature type="region of interest" description="Disordered" evidence="3">
    <location>
        <begin position="125"/>
        <end position="151"/>
    </location>
</feature>
<feature type="region of interest" description="Disordered" evidence="3">
    <location>
        <begin position="1096"/>
        <end position="1123"/>
    </location>
</feature>
<feature type="region of interest" description="Disordered" evidence="3">
    <location>
        <begin position="233"/>
        <end position="284"/>
    </location>
</feature>
<feature type="compositionally biased region" description="Basic and acidic residues" evidence="3">
    <location>
        <begin position="134"/>
        <end position="146"/>
    </location>
</feature>
<feature type="compositionally biased region" description="Polar residues" evidence="3">
    <location>
        <begin position="1595"/>
        <end position="1614"/>
    </location>
</feature>
<accession>A0A1I8NDM4</accession>
<feature type="region of interest" description="Disordered" evidence="3">
    <location>
        <begin position="1005"/>
        <end position="1041"/>
    </location>
</feature>
<feature type="region of interest" description="Disordered" evidence="3">
    <location>
        <begin position="1825"/>
        <end position="1853"/>
    </location>
</feature>
<dbReference type="OrthoDB" id="10034042at2759"/>
<dbReference type="VEuPathDB" id="VectorBase:MDOA014130"/>
<feature type="region of interest" description="Disordered" evidence="3">
    <location>
        <begin position="889"/>
        <end position="954"/>
    </location>
</feature>
<dbReference type="RefSeq" id="XP_005184226.2">
    <property type="nucleotide sequence ID" value="XM_005184169.4"/>
</dbReference>
<feature type="region of interest" description="Disordered" evidence="3">
    <location>
        <begin position="1407"/>
        <end position="1436"/>
    </location>
</feature>
<feature type="compositionally biased region" description="Basic and acidic residues" evidence="3">
    <location>
        <begin position="932"/>
        <end position="942"/>
    </location>
</feature>
<feature type="compositionally biased region" description="Low complexity" evidence="3">
    <location>
        <begin position="1679"/>
        <end position="1735"/>
    </location>
</feature>
<feature type="compositionally biased region" description="Low complexity" evidence="3">
    <location>
        <begin position="31"/>
        <end position="42"/>
    </location>
</feature>
<feature type="region of interest" description="Disordered" evidence="3">
    <location>
        <begin position="1"/>
        <end position="85"/>
    </location>
</feature>
<evidence type="ECO:0000256" key="1">
    <source>
        <dbReference type="ARBA" id="ARBA00022614"/>
    </source>
</evidence>
<proteinExistence type="predicted"/>
<feature type="region of interest" description="Disordered" evidence="3">
    <location>
        <begin position="1595"/>
        <end position="1743"/>
    </location>
</feature>
<dbReference type="InterPro" id="IPR051279">
    <property type="entry name" value="PP1-Reg/Actin-Interact_Protein"/>
</dbReference>
<feature type="compositionally biased region" description="Polar residues" evidence="3">
    <location>
        <begin position="905"/>
        <end position="917"/>
    </location>
</feature>
<dbReference type="SMART" id="SM00368">
    <property type="entry name" value="LRR_RI"/>
    <property type="match status" value="7"/>
</dbReference>
<protein>
    <recommendedName>
        <fullName evidence="5">Leucine Rich repeat protein</fullName>
    </recommendedName>
</protein>
<feature type="compositionally biased region" description="Low complexity" evidence="3">
    <location>
        <begin position="61"/>
        <end position="74"/>
    </location>
</feature>
<dbReference type="RefSeq" id="XP_005184227.2">
    <property type="nucleotide sequence ID" value="XM_005184170.4"/>
</dbReference>
<dbReference type="EnsemblMetazoa" id="MDOA014130-RE">
    <property type="protein sequence ID" value="MDOA014130-PE"/>
    <property type="gene ID" value="MDOA014130"/>
</dbReference>
<dbReference type="EnsemblMetazoa" id="MDOA014130-RF">
    <property type="protein sequence ID" value="MDOA014130-PF"/>
    <property type="gene ID" value="MDOA014130"/>
</dbReference>
<dbReference type="SUPFAM" id="SSF52047">
    <property type="entry name" value="RNI-like"/>
    <property type="match status" value="1"/>
</dbReference>